<dbReference type="GO" id="GO:0008198">
    <property type="term" value="F:ferrous iron binding"/>
    <property type="evidence" value="ECO:0007669"/>
    <property type="project" value="InterPro"/>
</dbReference>
<dbReference type="AlphaFoldDB" id="A0A0F8Z185"/>
<sequence>MTAIKFACISPHPPIIVREVGQGRERDVQRTIDALEQVASEITVHRPETALLMATHGPLNPGAFVLLTAPAAQGDLARWGAPQVSLRFDTDAELIAAIREEASRAELPVDAATRWDEGLDWSVTVPLYYLRCGMADAPLTPMNVSSLSARKHFQFGQAVRRAIDRVGRRAIMIASADLSHRLSDDGPYGFDPAGPELDLRIREAVASWDVEALLTMDEAFRERAGDDAVSSISFLMGALDGLRVQPRVLSYEGPFGVGYMVAAIDILEDGGDGAYARAERAQPEPVEAEPEDIVAAAGPRHPLVRLARDAVEAFVRERRILMPSSLSLDGLPPRSACFVSLKTTDGLLRGCIGSVQPAEPD</sequence>
<gene>
    <name evidence="3" type="ORF">LCGC14_2753690</name>
</gene>
<dbReference type="InterPro" id="IPR027485">
    <property type="entry name" value="AMMECR1_N"/>
</dbReference>
<dbReference type="Pfam" id="PF02900">
    <property type="entry name" value="LigB"/>
    <property type="match status" value="1"/>
</dbReference>
<reference evidence="3" key="1">
    <citation type="journal article" date="2015" name="Nature">
        <title>Complex archaea that bridge the gap between prokaryotes and eukaryotes.</title>
        <authorList>
            <person name="Spang A."/>
            <person name="Saw J.H."/>
            <person name="Jorgensen S.L."/>
            <person name="Zaremba-Niedzwiedzka K."/>
            <person name="Martijn J."/>
            <person name="Lind A.E."/>
            <person name="van Eijk R."/>
            <person name="Schleper C."/>
            <person name="Guy L."/>
            <person name="Ettema T.J."/>
        </authorList>
    </citation>
    <scope>NUCLEOTIDE SEQUENCE</scope>
</reference>
<protein>
    <recommendedName>
        <fullName evidence="4">AMMECR1 domain-containing protein</fullName>
    </recommendedName>
</protein>
<dbReference type="Gene3D" id="3.30.700.20">
    <property type="entry name" value="Hypothetical protein ph0010, domain 1"/>
    <property type="match status" value="1"/>
</dbReference>
<dbReference type="Pfam" id="PF01871">
    <property type="entry name" value="AMMECR1"/>
    <property type="match status" value="1"/>
</dbReference>
<dbReference type="EMBL" id="LAZR01050422">
    <property type="protein sequence ID" value="KKK87393.1"/>
    <property type="molecule type" value="Genomic_DNA"/>
</dbReference>
<dbReference type="Gene3D" id="3.40.830.10">
    <property type="entry name" value="LigB-like"/>
    <property type="match status" value="1"/>
</dbReference>
<feature type="domain" description="Extradiol ring-cleavage dioxygenase class III enzyme subunit B" evidence="2">
    <location>
        <begin position="8"/>
        <end position="261"/>
    </location>
</feature>
<evidence type="ECO:0000313" key="3">
    <source>
        <dbReference type="EMBL" id="KKK87393.1"/>
    </source>
</evidence>
<dbReference type="GO" id="GO:0016702">
    <property type="term" value="F:oxidoreductase activity, acting on single donors with incorporation of molecular oxygen, incorporation of two atoms of oxygen"/>
    <property type="evidence" value="ECO:0007669"/>
    <property type="project" value="UniProtKB-ARBA"/>
</dbReference>
<evidence type="ECO:0008006" key="4">
    <source>
        <dbReference type="Google" id="ProtNLM"/>
    </source>
</evidence>
<comment type="caution">
    <text evidence="3">The sequence shown here is derived from an EMBL/GenBank/DDBJ whole genome shotgun (WGS) entry which is preliminary data.</text>
</comment>
<proteinExistence type="predicted"/>
<feature type="domain" description="AMMECR1" evidence="1">
    <location>
        <begin position="304"/>
        <end position="359"/>
    </location>
</feature>
<dbReference type="SUPFAM" id="SSF143447">
    <property type="entry name" value="AMMECR1-like"/>
    <property type="match status" value="1"/>
</dbReference>
<dbReference type="InterPro" id="IPR036071">
    <property type="entry name" value="AMMECR1_dom_sf"/>
</dbReference>
<accession>A0A0F8Z185</accession>
<dbReference type="InterPro" id="IPR002733">
    <property type="entry name" value="AMMECR1_domain"/>
</dbReference>
<evidence type="ECO:0000259" key="2">
    <source>
        <dbReference type="Pfam" id="PF02900"/>
    </source>
</evidence>
<feature type="non-terminal residue" evidence="3">
    <location>
        <position position="361"/>
    </location>
</feature>
<organism evidence="3">
    <name type="scientific">marine sediment metagenome</name>
    <dbReference type="NCBI Taxonomy" id="412755"/>
    <lineage>
        <taxon>unclassified sequences</taxon>
        <taxon>metagenomes</taxon>
        <taxon>ecological metagenomes</taxon>
    </lineage>
</organism>
<dbReference type="SUPFAM" id="SSF53213">
    <property type="entry name" value="LigB-like"/>
    <property type="match status" value="1"/>
</dbReference>
<name>A0A0F8Z185_9ZZZZ</name>
<dbReference type="InterPro" id="IPR004183">
    <property type="entry name" value="Xdiol_dOase_suB"/>
</dbReference>
<evidence type="ECO:0000259" key="1">
    <source>
        <dbReference type="Pfam" id="PF01871"/>
    </source>
</evidence>
<dbReference type="CDD" id="cd07951">
    <property type="entry name" value="ED_3B_N_AMMECR1"/>
    <property type="match status" value="1"/>
</dbReference>